<dbReference type="Proteomes" id="UP000663852">
    <property type="component" value="Unassembled WGS sequence"/>
</dbReference>
<protein>
    <submittedName>
        <fullName evidence="1">Uncharacterized protein</fullName>
    </submittedName>
</protein>
<reference evidence="1" key="1">
    <citation type="submission" date="2021-02" db="EMBL/GenBank/DDBJ databases">
        <authorList>
            <person name="Nowell W R."/>
        </authorList>
    </citation>
    <scope>NUCLEOTIDE SEQUENCE</scope>
</reference>
<proteinExistence type="predicted"/>
<evidence type="ECO:0000313" key="1">
    <source>
        <dbReference type="EMBL" id="CAF1522447.1"/>
    </source>
</evidence>
<dbReference type="OrthoDB" id="93990at2759"/>
<dbReference type="EMBL" id="CAJNOJ010000785">
    <property type="protein sequence ID" value="CAF1522447.1"/>
    <property type="molecule type" value="Genomic_DNA"/>
</dbReference>
<sequence length="204" mass="23709">MIEIKMLLTGEQKPKLDYNGYLYTVGRRNKERISFRCKKTVNAKTVVKPIQSFERIIEEDDFNRVSILTDFKSGTIESIHSIFPSVVHKGTGRTKPQFSIELWNVYDRLISNLPHSNNSIEDWHNAFVHQVSIGHSTSLKLTEKIPVKQSKFEIDIARIRQDHESKPKKTIYRKLDSRITRLITDYGNVNLSEYFKNIAVNVSI</sequence>
<organism evidence="1 2">
    <name type="scientific">Adineta ricciae</name>
    <name type="common">Rotifer</name>
    <dbReference type="NCBI Taxonomy" id="249248"/>
    <lineage>
        <taxon>Eukaryota</taxon>
        <taxon>Metazoa</taxon>
        <taxon>Spiralia</taxon>
        <taxon>Gnathifera</taxon>
        <taxon>Rotifera</taxon>
        <taxon>Eurotatoria</taxon>
        <taxon>Bdelloidea</taxon>
        <taxon>Adinetida</taxon>
        <taxon>Adinetidae</taxon>
        <taxon>Adineta</taxon>
    </lineage>
</organism>
<accession>A0A815V328</accession>
<comment type="caution">
    <text evidence="1">The sequence shown here is derived from an EMBL/GenBank/DDBJ whole genome shotgun (WGS) entry which is preliminary data.</text>
</comment>
<dbReference type="AlphaFoldDB" id="A0A815V328"/>
<evidence type="ECO:0000313" key="2">
    <source>
        <dbReference type="Proteomes" id="UP000663852"/>
    </source>
</evidence>
<name>A0A815V328_ADIRI</name>
<gene>
    <name evidence="1" type="ORF">EDS130_LOCUS43971</name>
</gene>